<dbReference type="RefSeq" id="WP_345271627.1">
    <property type="nucleotide sequence ID" value="NZ_BAABIM010000005.1"/>
</dbReference>
<dbReference type="Proteomes" id="UP001500621">
    <property type="component" value="Unassembled WGS sequence"/>
</dbReference>
<organism evidence="1 2">
    <name type="scientific">Nocardioides nanhaiensis</name>
    <dbReference type="NCBI Taxonomy" id="1476871"/>
    <lineage>
        <taxon>Bacteria</taxon>
        <taxon>Bacillati</taxon>
        <taxon>Actinomycetota</taxon>
        <taxon>Actinomycetes</taxon>
        <taxon>Propionibacteriales</taxon>
        <taxon>Nocardioidaceae</taxon>
        <taxon>Nocardioides</taxon>
    </lineage>
</organism>
<gene>
    <name evidence="1" type="ORF">GCM10023226_39910</name>
</gene>
<dbReference type="InterPro" id="IPR034660">
    <property type="entry name" value="DinB/YfiT-like"/>
</dbReference>
<proteinExistence type="predicted"/>
<evidence type="ECO:0000313" key="1">
    <source>
        <dbReference type="EMBL" id="GAA4697473.1"/>
    </source>
</evidence>
<reference evidence="2" key="1">
    <citation type="journal article" date="2019" name="Int. J. Syst. Evol. Microbiol.">
        <title>The Global Catalogue of Microorganisms (GCM) 10K type strain sequencing project: providing services to taxonomists for standard genome sequencing and annotation.</title>
        <authorList>
            <consortium name="The Broad Institute Genomics Platform"/>
            <consortium name="The Broad Institute Genome Sequencing Center for Infectious Disease"/>
            <person name="Wu L."/>
            <person name="Ma J."/>
        </authorList>
    </citation>
    <scope>NUCLEOTIDE SEQUENCE [LARGE SCALE GENOMIC DNA]</scope>
    <source>
        <strain evidence="2">JCM 18127</strain>
    </source>
</reference>
<dbReference type="InterPro" id="IPR017519">
    <property type="entry name" value="CHP03085"/>
</dbReference>
<sequence length="211" mass="23646">MASPRFARRERHALCDLLLDLGPEAPTLCGDWRTRQLAAHLFVRERRPIGAVGIVVPPLEGLAEQAMSRIARRDYRRLVAAVRSPGLTPWALPPVESLANSIEFLVHHEDVRRARPGWTPRVLPEPDEDLVWRRLWPMAALLVRRAGVPVRLARSDADASRTLVRGEDPVTVRGRPSELALFLLGREQVHEVDLLGPDAAVARLRAADRSF</sequence>
<dbReference type="EMBL" id="BAABIM010000005">
    <property type="protein sequence ID" value="GAA4697473.1"/>
    <property type="molecule type" value="Genomic_DNA"/>
</dbReference>
<name>A0ABP8WYE0_9ACTN</name>
<accession>A0ABP8WYE0</accession>
<dbReference type="NCBIfam" id="TIGR03083">
    <property type="entry name" value="maleylpyruvate isomerase family mycothiol-dependent enzyme"/>
    <property type="match status" value="1"/>
</dbReference>
<evidence type="ECO:0000313" key="2">
    <source>
        <dbReference type="Proteomes" id="UP001500621"/>
    </source>
</evidence>
<dbReference type="SUPFAM" id="SSF109854">
    <property type="entry name" value="DinB/YfiT-like putative metalloenzymes"/>
    <property type="match status" value="1"/>
</dbReference>
<protein>
    <submittedName>
        <fullName evidence="1">TIGR03085 family metal-binding protein</fullName>
    </submittedName>
</protein>
<keyword evidence="2" id="KW-1185">Reference proteome</keyword>
<dbReference type="NCBIfam" id="TIGR03085">
    <property type="entry name" value="TIGR03085 family metal-binding protein"/>
    <property type="match status" value="1"/>
</dbReference>
<dbReference type="InterPro" id="IPR017517">
    <property type="entry name" value="Maleyloyr_isom"/>
</dbReference>
<comment type="caution">
    <text evidence="1">The sequence shown here is derived from an EMBL/GenBank/DDBJ whole genome shotgun (WGS) entry which is preliminary data.</text>
</comment>